<feature type="transmembrane region" description="Helical" evidence="1">
    <location>
        <begin position="116"/>
        <end position="137"/>
    </location>
</feature>
<protein>
    <submittedName>
        <fullName evidence="2">Uncharacterized protein</fullName>
    </submittedName>
</protein>
<feature type="transmembrane region" description="Helical" evidence="1">
    <location>
        <begin position="47"/>
        <end position="69"/>
    </location>
</feature>
<keyword evidence="1" id="KW-0812">Transmembrane</keyword>
<name>A0A6C0ER88_9ZZZZ</name>
<feature type="transmembrane region" description="Helical" evidence="1">
    <location>
        <begin position="277"/>
        <end position="297"/>
    </location>
</feature>
<feature type="transmembrane region" description="Helical" evidence="1">
    <location>
        <begin position="12"/>
        <end position="35"/>
    </location>
</feature>
<feature type="transmembrane region" description="Helical" evidence="1">
    <location>
        <begin position="218"/>
        <end position="235"/>
    </location>
</feature>
<evidence type="ECO:0000256" key="1">
    <source>
        <dbReference type="SAM" id="Phobius"/>
    </source>
</evidence>
<feature type="transmembrane region" description="Helical" evidence="1">
    <location>
        <begin position="149"/>
        <end position="176"/>
    </location>
</feature>
<sequence>MGVQSGGISASSGLSTVGIILTLIVTLVALVFGGYTSGTDQTFQQGIIGFISKAVLYMPNVLFGYGFIADIFNNTGYHYSIASTTALLGMVINKTIGSTVGTGISFIAEKVRQAPVMAAALATAATVAVAPAAAAAATGIEMTAMPAIAAAPAAAVAAAPVIAPAAAAAAVGTAAASTFPPVQPLPADGVDPGPPPPMTGGFSDICSLPGFEWLENKVAPQGIVMSMTVLWYLMIELWDTGSGGQTVALGVTTAITFAVQWLVLAKSGCLDSYRFTVYSPLIALVMAITFAGSSYGIQKVIRRNISSGGVPVAPVPSGTPGTFVCPPGTVLSTSGESCVTPLGPGGIQPTNNGTIINVGGKNETSAPVDDNDQFVCEAYKDGELVTSTIVD</sequence>
<keyword evidence="1" id="KW-1133">Transmembrane helix</keyword>
<reference evidence="2" key="1">
    <citation type="journal article" date="2020" name="Nature">
        <title>Giant virus diversity and host interactions through global metagenomics.</title>
        <authorList>
            <person name="Schulz F."/>
            <person name="Roux S."/>
            <person name="Paez-Espino D."/>
            <person name="Jungbluth S."/>
            <person name="Walsh D.A."/>
            <person name="Denef V.J."/>
            <person name="McMahon K.D."/>
            <person name="Konstantinidis K.T."/>
            <person name="Eloe-Fadrosh E.A."/>
            <person name="Kyrpides N.C."/>
            <person name="Woyke T."/>
        </authorList>
    </citation>
    <scope>NUCLEOTIDE SEQUENCE</scope>
    <source>
        <strain evidence="2">GVMAG-M-3300009151-50</strain>
    </source>
</reference>
<evidence type="ECO:0000313" key="2">
    <source>
        <dbReference type="EMBL" id="QHT30810.1"/>
    </source>
</evidence>
<proteinExistence type="predicted"/>
<feature type="transmembrane region" description="Helical" evidence="1">
    <location>
        <begin position="247"/>
        <end position="265"/>
    </location>
</feature>
<dbReference type="EMBL" id="MN738912">
    <property type="protein sequence ID" value="QHT30810.1"/>
    <property type="molecule type" value="Genomic_DNA"/>
</dbReference>
<keyword evidence="1" id="KW-0472">Membrane</keyword>
<dbReference type="AlphaFoldDB" id="A0A6C0ER88"/>
<accession>A0A6C0ER88</accession>
<organism evidence="2">
    <name type="scientific">viral metagenome</name>
    <dbReference type="NCBI Taxonomy" id="1070528"/>
    <lineage>
        <taxon>unclassified sequences</taxon>
        <taxon>metagenomes</taxon>
        <taxon>organismal metagenomes</taxon>
    </lineage>
</organism>